<dbReference type="EMBL" id="CAXIPR030001495">
    <property type="protein sequence ID" value="CAM0148699.1"/>
    <property type="molecule type" value="Genomic_DNA"/>
</dbReference>
<dbReference type="PANTHER" id="PTHR36038">
    <property type="entry name" value="OS06G0102750 PROTEIN"/>
    <property type="match status" value="1"/>
</dbReference>
<dbReference type="PANTHER" id="PTHR36038:SF3">
    <property type="entry name" value="OVATE FAMILY PROTEIN"/>
    <property type="match status" value="1"/>
</dbReference>
<accession>A0ABC9H4G9</accession>
<dbReference type="AlphaFoldDB" id="A0ABC9H4G9"/>
<feature type="region of interest" description="Disordered" evidence="1">
    <location>
        <begin position="1"/>
        <end position="44"/>
    </location>
</feature>
<sequence length="273" mass="29417">MGHGSGPAAAAAADQQQPGCRVLPVIEEESEPEAEGSGSPEMTRLAERRKAIVARMRELLSRAAAAQSAHSKLRRNTVATARKWKRAVGRIQRRGKNHQQVAALQEDSTLSSSSSISSHSSFSWDAAAAAAESCCSASASCLSPANGSPLLWPAFVSARRAETAADRQLAASSPATSVLRLSCTSSWSEDDDMRMAHWVTTDSDCNSLLPVSCSPKKLSGSIFIEKQRNKGCVDPVRYLNCFYKILQLSCWSSSDVDAHQRGTTTLQEDCCRR</sequence>
<gene>
    <name evidence="2" type="ORF">URODEC1_LOCUS121959</name>
</gene>
<reference evidence="2" key="1">
    <citation type="submission" date="2024-10" db="EMBL/GenBank/DDBJ databases">
        <authorList>
            <person name="Ryan C."/>
        </authorList>
    </citation>
    <scope>NUCLEOTIDE SEQUENCE [LARGE SCALE GENOMIC DNA]</scope>
</reference>
<feature type="compositionally biased region" description="Polar residues" evidence="1">
    <location>
        <begin position="98"/>
        <end position="110"/>
    </location>
</feature>
<protein>
    <submittedName>
        <fullName evidence="2">Uncharacterized protein</fullName>
    </submittedName>
</protein>
<keyword evidence="3" id="KW-1185">Reference proteome</keyword>
<evidence type="ECO:0000313" key="3">
    <source>
        <dbReference type="Proteomes" id="UP001497457"/>
    </source>
</evidence>
<evidence type="ECO:0000256" key="1">
    <source>
        <dbReference type="SAM" id="MobiDB-lite"/>
    </source>
</evidence>
<name>A0ABC9H4G9_9POAL</name>
<feature type="region of interest" description="Disordered" evidence="1">
    <location>
        <begin position="91"/>
        <end position="114"/>
    </location>
</feature>
<dbReference type="Proteomes" id="UP001497457">
    <property type="component" value="Unassembled WGS sequence"/>
</dbReference>
<proteinExistence type="predicted"/>
<evidence type="ECO:0000313" key="2">
    <source>
        <dbReference type="EMBL" id="CAM0148699.1"/>
    </source>
</evidence>
<comment type="caution">
    <text evidence="2">The sequence shown here is derived from an EMBL/GenBank/DDBJ whole genome shotgun (WGS) entry which is preliminary data.</text>
</comment>
<organism evidence="2 3">
    <name type="scientific">Urochloa decumbens</name>
    <dbReference type="NCBI Taxonomy" id="240449"/>
    <lineage>
        <taxon>Eukaryota</taxon>
        <taxon>Viridiplantae</taxon>
        <taxon>Streptophyta</taxon>
        <taxon>Embryophyta</taxon>
        <taxon>Tracheophyta</taxon>
        <taxon>Spermatophyta</taxon>
        <taxon>Magnoliopsida</taxon>
        <taxon>Liliopsida</taxon>
        <taxon>Poales</taxon>
        <taxon>Poaceae</taxon>
        <taxon>PACMAD clade</taxon>
        <taxon>Panicoideae</taxon>
        <taxon>Panicodae</taxon>
        <taxon>Paniceae</taxon>
        <taxon>Melinidinae</taxon>
        <taxon>Urochloa</taxon>
    </lineage>
</organism>